<accession>A0A6G8Q525</accession>
<sequence length="102" mass="12018">MMQLKVKWHPQSREEVEQVVDDWMSEPRTENSWAGVMYKNDGSQHKFDVAKCRDTVNVQGGTLPQSRWSEEDLRRGWELVSERVEQLIRQAKESRTPDAETE</sequence>
<dbReference type="Proteomes" id="UP000501452">
    <property type="component" value="Chromosome"/>
</dbReference>
<reference evidence="1 2" key="1">
    <citation type="submission" date="2019-10" db="EMBL/GenBank/DDBJ databases">
        <title>Rubrobacter sp nov SCSIO 52090 isolated from a deep-sea sediment in the South China Sea.</title>
        <authorList>
            <person name="Chen R.W."/>
        </authorList>
    </citation>
    <scope>NUCLEOTIDE SEQUENCE [LARGE SCALE GENOMIC DNA]</scope>
    <source>
        <strain evidence="1 2">SCSIO 52909</strain>
    </source>
</reference>
<evidence type="ECO:0000313" key="1">
    <source>
        <dbReference type="EMBL" id="QIN81575.1"/>
    </source>
</evidence>
<gene>
    <name evidence="1" type="ORF">GBA63_02230</name>
</gene>
<proteinExistence type="predicted"/>
<evidence type="ECO:0000313" key="2">
    <source>
        <dbReference type="Proteomes" id="UP000501452"/>
    </source>
</evidence>
<dbReference type="AlphaFoldDB" id="A0A6G8Q525"/>
<keyword evidence="2" id="KW-1185">Reference proteome</keyword>
<protein>
    <submittedName>
        <fullName evidence="1">Uncharacterized protein</fullName>
    </submittedName>
</protein>
<organism evidence="1 2">
    <name type="scientific">Rubrobacter tropicus</name>
    <dbReference type="NCBI Taxonomy" id="2653851"/>
    <lineage>
        <taxon>Bacteria</taxon>
        <taxon>Bacillati</taxon>
        <taxon>Actinomycetota</taxon>
        <taxon>Rubrobacteria</taxon>
        <taxon>Rubrobacterales</taxon>
        <taxon>Rubrobacteraceae</taxon>
        <taxon>Rubrobacter</taxon>
    </lineage>
</organism>
<name>A0A6G8Q525_9ACTN</name>
<dbReference type="EMBL" id="CP045119">
    <property type="protein sequence ID" value="QIN81575.1"/>
    <property type="molecule type" value="Genomic_DNA"/>
</dbReference>
<dbReference type="RefSeq" id="WP_166173085.1">
    <property type="nucleotide sequence ID" value="NZ_CP045119.1"/>
</dbReference>
<dbReference type="KEGG" id="rub:GBA63_02230"/>